<dbReference type="EMBL" id="AP012052">
    <property type="protein sequence ID" value="BAJ73801.1"/>
    <property type="molecule type" value="Genomic_DNA"/>
</dbReference>
<dbReference type="Pfam" id="PF22381">
    <property type="entry name" value="Staph_reg_Sar_Rot"/>
    <property type="match status" value="1"/>
</dbReference>
<dbReference type="SUPFAM" id="SSF46785">
    <property type="entry name" value="Winged helix' DNA-binding domain"/>
    <property type="match status" value="1"/>
</dbReference>
<proteinExistence type="predicted"/>
<organism evidence="7 8">
    <name type="scientific">Microbacterium testaceum (strain StLB037)</name>
    <dbReference type="NCBI Taxonomy" id="979556"/>
    <lineage>
        <taxon>Bacteria</taxon>
        <taxon>Bacillati</taxon>
        <taxon>Actinomycetota</taxon>
        <taxon>Actinomycetes</taxon>
        <taxon>Micrococcales</taxon>
        <taxon>Microbacteriaceae</taxon>
        <taxon>Microbacterium</taxon>
    </lineage>
</organism>
<dbReference type="PANTHER" id="PTHR33164:SF5">
    <property type="entry name" value="ORGANIC HYDROPEROXIDE RESISTANCE TRANSCRIPTIONAL REGULATOR"/>
    <property type="match status" value="1"/>
</dbReference>
<evidence type="ECO:0000313" key="8">
    <source>
        <dbReference type="Proteomes" id="UP000008975"/>
    </source>
</evidence>
<dbReference type="KEGG" id="mts:MTES_0837"/>
<keyword evidence="2" id="KW-0963">Cytoplasm</keyword>
<sequence>MHNSIVCNASFMPAVDALVCFALYAANRTTTQAYRALLEPWNLTYPQYIALVTLWNDGDQTVGSLGEALQLDSGTLSPMLTRLQSAGYVTRARDERDERVVTISLTPRGHELRTELAHVPRCIAQGSGIEDADSARELIDALHQLTAAMRDLRDHPGDAVAAERATRAPSVRDAS</sequence>
<keyword evidence="3" id="KW-0805">Transcription regulation</keyword>
<dbReference type="InterPro" id="IPR039422">
    <property type="entry name" value="MarR/SlyA-like"/>
</dbReference>
<evidence type="ECO:0000256" key="4">
    <source>
        <dbReference type="ARBA" id="ARBA00023125"/>
    </source>
</evidence>
<evidence type="ECO:0000313" key="7">
    <source>
        <dbReference type="EMBL" id="BAJ73801.1"/>
    </source>
</evidence>
<dbReference type="eggNOG" id="COG1846">
    <property type="taxonomic scope" value="Bacteria"/>
</dbReference>
<evidence type="ECO:0000256" key="2">
    <source>
        <dbReference type="ARBA" id="ARBA00022490"/>
    </source>
</evidence>
<dbReference type="Proteomes" id="UP000008975">
    <property type="component" value="Chromosome"/>
</dbReference>
<evidence type="ECO:0000259" key="6">
    <source>
        <dbReference type="PROSITE" id="PS50995"/>
    </source>
</evidence>
<dbReference type="SMART" id="SM00347">
    <property type="entry name" value="HTH_MARR"/>
    <property type="match status" value="1"/>
</dbReference>
<comment type="subcellular location">
    <subcellularLocation>
        <location evidence="1">Cytoplasm</location>
    </subcellularLocation>
</comment>
<keyword evidence="4" id="KW-0238">DNA-binding</keyword>
<dbReference type="Gene3D" id="1.10.10.10">
    <property type="entry name" value="Winged helix-like DNA-binding domain superfamily/Winged helix DNA-binding domain"/>
    <property type="match status" value="1"/>
</dbReference>
<protein>
    <submittedName>
        <fullName evidence="7">Transcriptional regulator</fullName>
    </submittedName>
</protein>
<gene>
    <name evidence="7" type="ordered locus">MTES_0837</name>
</gene>
<dbReference type="PROSITE" id="PS50995">
    <property type="entry name" value="HTH_MARR_2"/>
    <property type="match status" value="1"/>
</dbReference>
<dbReference type="GO" id="GO:0005737">
    <property type="term" value="C:cytoplasm"/>
    <property type="evidence" value="ECO:0007669"/>
    <property type="project" value="UniProtKB-SubCell"/>
</dbReference>
<dbReference type="InterPro" id="IPR055166">
    <property type="entry name" value="Transc_reg_Sar_Rot_HTH"/>
</dbReference>
<accession>E8NED5</accession>
<dbReference type="GO" id="GO:0003677">
    <property type="term" value="F:DNA binding"/>
    <property type="evidence" value="ECO:0007669"/>
    <property type="project" value="UniProtKB-KW"/>
</dbReference>
<dbReference type="GO" id="GO:0006950">
    <property type="term" value="P:response to stress"/>
    <property type="evidence" value="ECO:0007669"/>
    <property type="project" value="TreeGrafter"/>
</dbReference>
<reference evidence="7 8" key="1">
    <citation type="journal article" date="2011" name="J. Bacteriol.">
        <title>Genome sequence of Microbacterium testaceum StLB037, an N-acylhomoserine lactone-degrading bacterium isolated from potato leaves.</title>
        <authorList>
            <person name="Morohoshi T."/>
            <person name="Wang W.-Z."/>
            <person name="Someya N."/>
            <person name="Ikeda T."/>
        </authorList>
    </citation>
    <scope>NUCLEOTIDE SEQUENCE [LARGE SCALE GENOMIC DNA]</scope>
    <source>
        <strain evidence="7 8">StLB037</strain>
    </source>
</reference>
<dbReference type="PANTHER" id="PTHR33164">
    <property type="entry name" value="TRANSCRIPTIONAL REGULATOR, MARR FAMILY"/>
    <property type="match status" value="1"/>
</dbReference>
<dbReference type="HOGENOM" id="CLU_083287_3_0_11"/>
<dbReference type="STRING" id="979556.MTES_0837"/>
<dbReference type="PRINTS" id="PR00598">
    <property type="entry name" value="HTHMARR"/>
</dbReference>
<evidence type="ECO:0000256" key="1">
    <source>
        <dbReference type="ARBA" id="ARBA00004496"/>
    </source>
</evidence>
<keyword evidence="5" id="KW-0804">Transcription</keyword>
<dbReference type="GO" id="GO:0003700">
    <property type="term" value="F:DNA-binding transcription factor activity"/>
    <property type="evidence" value="ECO:0007669"/>
    <property type="project" value="InterPro"/>
</dbReference>
<reference key="2">
    <citation type="submission" date="2011-02" db="EMBL/GenBank/DDBJ databases">
        <title>Genome sequence of Microbacterium testaceum StLB037.</title>
        <authorList>
            <person name="Morohoshi T."/>
            <person name="Wang W.Z."/>
            <person name="Someya N."/>
            <person name="Ikeda T."/>
        </authorList>
    </citation>
    <scope>NUCLEOTIDE SEQUENCE</scope>
    <source>
        <strain>StLB037</strain>
    </source>
</reference>
<name>E8NED5_MICTS</name>
<dbReference type="InterPro" id="IPR036390">
    <property type="entry name" value="WH_DNA-bd_sf"/>
</dbReference>
<evidence type="ECO:0000256" key="5">
    <source>
        <dbReference type="ARBA" id="ARBA00023163"/>
    </source>
</evidence>
<evidence type="ECO:0000256" key="3">
    <source>
        <dbReference type="ARBA" id="ARBA00023015"/>
    </source>
</evidence>
<dbReference type="AlphaFoldDB" id="E8NED5"/>
<dbReference type="InterPro" id="IPR000835">
    <property type="entry name" value="HTH_MarR-typ"/>
</dbReference>
<dbReference type="InterPro" id="IPR036388">
    <property type="entry name" value="WH-like_DNA-bd_sf"/>
</dbReference>
<feature type="domain" description="HTH marR-type" evidence="6">
    <location>
        <begin position="16"/>
        <end position="147"/>
    </location>
</feature>